<dbReference type="CDD" id="cd18186">
    <property type="entry name" value="BTB_POZ_ZBTB_KLHL-like"/>
    <property type="match status" value="1"/>
</dbReference>
<keyword evidence="4" id="KW-1185">Reference proteome</keyword>
<dbReference type="InterPro" id="IPR000210">
    <property type="entry name" value="BTB/POZ_dom"/>
</dbReference>
<dbReference type="EMBL" id="KN823422">
    <property type="protein sequence ID" value="KIO17162.1"/>
    <property type="molecule type" value="Genomic_DNA"/>
</dbReference>
<proteinExistence type="predicted"/>
<reference evidence="3 4" key="1">
    <citation type="submission" date="2014-04" db="EMBL/GenBank/DDBJ databases">
        <authorList>
            <consortium name="DOE Joint Genome Institute"/>
            <person name="Kuo A."/>
            <person name="Girlanda M."/>
            <person name="Perotto S."/>
            <person name="Kohler A."/>
            <person name="Nagy L.G."/>
            <person name="Floudas D."/>
            <person name="Copeland A."/>
            <person name="Barry K.W."/>
            <person name="Cichocki N."/>
            <person name="Veneault-Fourrey C."/>
            <person name="LaButti K."/>
            <person name="Lindquist E.A."/>
            <person name="Lipzen A."/>
            <person name="Lundell T."/>
            <person name="Morin E."/>
            <person name="Murat C."/>
            <person name="Sun H."/>
            <person name="Tunlid A."/>
            <person name="Henrissat B."/>
            <person name="Grigoriev I.V."/>
            <person name="Hibbett D.S."/>
            <person name="Martin F."/>
            <person name="Nordberg H.P."/>
            <person name="Cantor M.N."/>
            <person name="Hua S.X."/>
        </authorList>
    </citation>
    <scope>NUCLEOTIDE SEQUENCE [LARGE SCALE GENOMIC DNA]</scope>
    <source>
        <strain evidence="3 4">MUT 4182</strain>
    </source>
</reference>
<dbReference type="SUPFAM" id="SSF54695">
    <property type="entry name" value="POZ domain"/>
    <property type="match status" value="1"/>
</dbReference>
<dbReference type="Pfam" id="PF00651">
    <property type="entry name" value="BTB"/>
    <property type="match status" value="1"/>
</dbReference>
<dbReference type="Gene3D" id="3.30.710.10">
    <property type="entry name" value="Potassium Channel Kv1.1, Chain A"/>
    <property type="match status" value="1"/>
</dbReference>
<dbReference type="Proteomes" id="UP000054248">
    <property type="component" value="Unassembled WGS sequence"/>
</dbReference>
<dbReference type="HOGENOM" id="CLU_453563_0_0_1"/>
<dbReference type="InterPro" id="IPR011333">
    <property type="entry name" value="SKP1/BTB/POZ_sf"/>
</dbReference>
<evidence type="ECO:0000256" key="1">
    <source>
        <dbReference type="SAM" id="MobiDB-lite"/>
    </source>
</evidence>
<organism evidence="3 4">
    <name type="scientific">Tulasnella calospora MUT 4182</name>
    <dbReference type="NCBI Taxonomy" id="1051891"/>
    <lineage>
        <taxon>Eukaryota</taxon>
        <taxon>Fungi</taxon>
        <taxon>Dikarya</taxon>
        <taxon>Basidiomycota</taxon>
        <taxon>Agaricomycotina</taxon>
        <taxon>Agaricomycetes</taxon>
        <taxon>Cantharellales</taxon>
        <taxon>Tulasnellaceae</taxon>
        <taxon>Tulasnella</taxon>
    </lineage>
</organism>
<dbReference type="STRING" id="1051891.A0A0C3L6H9"/>
<feature type="domain" description="BTB" evidence="2">
    <location>
        <begin position="521"/>
        <end position="556"/>
    </location>
</feature>
<accession>A0A0C3L6H9</accession>
<gene>
    <name evidence="3" type="ORF">M407DRAFT_229238</name>
</gene>
<name>A0A0C3L6H9_9AGAM</name>
<sequence length="602" mass="67101">MDQLSQLAGSSGGLSGPSTNPNHRRRTGITVVDVQSLPISQRNLRKADLGGVLEALARSGYNLSRIHDGVQLTDWTEFAAMVKSWLQPGSLSGFQGGSKAPVTLSSLPLFSGYLGSTCIPYTTSSSLFMLPPPVDPASIARYLPSHIIFAAFSTELATILQRCDRSRIMSFGDLFGKVNLQHRRLPESEDDSLRALLELFRNYYPGVCQQPLIPDGNRNLQYPSQLYDHRTELFSTCCGGRTELFVHPAFRGSIDDFIRLGVKHEVRPDVMIKCIEAVDERNRRGEDTRLRAAWLWDYINRNPSTMHEIEYSRIQSLRFIPRHTQRHPLDASLDQYATALPTINSPDDMCLPQYSLMLWTQRASFASPPRPVVVAIYPGLGTPTVNHVVDHLLLLATSDRPASHVFLSEVNQVYRWLHENLSYAHHRLQQLSAEPIWLNIDNPEDTWVWRPAAQLVFDALRDGINSYKAKQFLQYYREVVLSAGATQVSFPELPPLGEGPVHHPDRVILGCMTLRSNGDLCDIRFEAEGEEVLAHKVILASVIPHFATAFAGGFAEGVVAGGAANIPTYTLPDDTMFYSVKSVIGEQGSTCTLSWLMLTESN</sequence>
<feature type="region of interest" description="Disordered" evidence="1">
    <location>
        <begin position="1"/>
        <end position="26"/>
    </location>
</feature>
<dbReference type="OrthoDB" id="1262810at2759"/>
<protein>
    <recommendedName>
        <fullName evidence="2">BTB domain-containing protein</fullName>
    </recommendedName>
</protein>
<evidence type="ECO:0000313" key="3">
    <source>
        <dbReference type="EMBL" id="KIO17162.1"/>
    </source>
</evidence>
<reference evidence="4" key="2">
    <citation type="submission" date="2015-01" db="EMBL/GenBank/DDBJ databases">
        <title>Evolutionary Origins and Diversification of the Mycorrhizal Mutualists.</title>
        <authorList>
            <consortium name="DOE Joint Genome Institute"/>
            <consortium name="Mycorrhizal Genomics Consortium"/>
            <person name="Kohler A."/>
            <person name="Kuo A."/>
            <person name="Nagy L.G."/>
            <person name="Floudas D."/>
            <person name="Copeland A."/>
            <person name="Barry K.W."/>
            <person name="Cichocki N."/>
            <person name="Veneault-Fourrey C."/>
            <person name="LaButti K."/>
            <person name="Lindquist E.A."/>
            <person name="Lipzen A."/>
            <person name="Lundell T."/>
            <person name="Morin E."/>
            <person name="Murat C."/>
            <person name="Riley R."/>
            <person name="Ohm R."/>
            <person name="Sun H."/>
            <person name="Tunlid A."/>
            <person name="Henrissat B."/>
            <person name="Grigoriev I.V."/>
            <person name="Hibbett D.S."/>
            <person name="Martin F."/>
        </authorList>
    </citation>
    <scope>NUCLEOTIDE SEQUENCE [LARGE SCALE GENOMIC DNA]</scope>
    <source>
        <strain evidence="4">MUT 4182</strain>
    </source>
</reference>
<dbReference type="AlphaFoldDB" id="A0A0C3L6H9"/>
<evidence type="ECO:0000313" key="4">
    <source>
        <dbReference type="Proteomes" id="UP000054248"/>
    </source>
</evidence>
<dbReference type="PROSITE" id="PS50097">
    <property type="entry name" value="BTB"/>
    <property type="match status" value="1"/>
</dbReference>
<evidence type="ECO:0000259" key="2">
    <source>
        <dbReference type="PROSITE" id="PS50097"/>
    </source>
</evidence>